<dbReference type="SUPFAM" id="SSF56601">
    <property type="entry name" value="beta-lactamase/transpeptidase-like"/>
    <property type="match status" value="1"/>
</dbReference>
<evidence type="ECO:0000313" key="3">
    <source>
        <dbReference type="Proteomes" id="UP000436694"/>
    </source>
</evidence>
<dbReference type="RefSeq" id="WP_153545966.1">
    <property type="nucleotide sequence ID" value="NZ_WIXK01000002.1"/>
</dbReference>
<dbReference type="InterPro" id="IPR001466">
    <property type="entry name" value="Beta-lactam-related"/>
</dbReference>
<keyword evidence="2" id="KW-0378">Hydrolase</keyword>
<dbReference type="PANTHER" id="PTHR43283">
    <property type="entry name" value="BETA-LACTAMASE-RELATED"/>
    <property type="match status" value="1"/>
</dbReference>
<keyword evidence="3" id="KW-1185">Reference proteome</keyword>
<name>A0A844AW23_9RHOB</name>
<dbReference type="InterPro" id="IPR050789">
    <property type="entry name" value="Diverse_Enzym_Activities"/>
</dbReference>
<comment type="caution">
    <text evidence="2">The sequence shown here is derived from an EMBL/GenBank/DDBJ whole genome shotgun (WGS) entry which is preliminary data.</text>
</comment>
<dbReference type="Gene3D" id="3.40.710.10">
    <property type="entry name" value="DD-peptidase/beta-lactamase superfamily"/>
    <property type="match status" value="1"/>
</dbReference>
<evidence type="ECO:0000313" key="2">
    <source>
        <dbReference type="EMBL" id="MQY42122.1"/>
    </source>
</evidence>
<gene>
    <name evidence="2" type="ORF">GG681_05680</name>
</gene>
<reference evidence="2 3" key="1">
    <citation type="submission" date="2019-10" db="EMBL/GenBank/DDBJ databases">
        <title>Epibacterium sp. nov., isolated from seawater.</title>
        <authorList>
            <person name="Zhang X."/>
            <person name="Li N."/>
        </authorList>
    </citation>
    <scope>NUCLEOTIDE SEQUENCE [LARGE SCALE GENOMIC DNA]</scope>
    <source>
        <strain evidence="2 3">SM1969</strain>
    </source>
</reference>
<dbReference type="InterPro" id="IPR012338">
    <property type="entry name" value="Beta-lactam/transpept-like"/>
</dbReference>
<accession>A0A844AW23</accession>
<dbReference type="AlphaFoldDB" id="A0A844AW23"/>
<dbReference type="EMBL" id="WIXK01000002">
    <property type="protein sequence ID" value="MQY42122.1"/>
    <property type="molecule type" value="Genomic_DNA"/>
</dbReference>
<proteinExistence type="predicted"/>
<dbReference type="GO" id="GO:0016787">
    <property type="term" value="F:hydrolase activity"/>
    <property type="evidence" value="ECO:0007669"/>
    <property type="project" value="UniProtKB-KW"/>
</dbReference>
<sequence>MVAHHAFLITETGEAVRSDCPDALFPYWSFTKTVLAICALRLVERGKLELDAPLVGQRYSLRQLINHSAGLPDYGQFPEYGAAVRAGGPAWPRQQMLDVARSRGMLFEPGDGWSYSNVGYMFLRELIEATCGQPIGDVIQQEITEPLALKSVEFAETQAQFVRLHWPEAADYDPNWVYHGCLVGTAADACRLLDALFRGRLLQPDTVMQMTRTTPLGGPLPGRPWAECGYGLGLMAGTVNGLGRVMGHSGAGPFCVNAVYHFPDLDQPITAACFGPGCEEGPVEFGVTAIAAEFT</sequence>
<dbReference type="Proteomes" id="UP000436694">
    <property type="component" value="Unassembled WGS sequence"/>
</dbReference>
<feature type="domain" description="Beta-lactamase-related" evidence="1">
    <location>
        <begin position="21"/>
        <end position="260"/>
    </location>
</feature>
<evidence type="ECO:0000259" key="1">
    <source>
        <dbReference type="Pfam" id="PF00144"/>
    </source>
</evidence>
<protein>
    <submittedName>
        <fullName evidence="2">Serine hydrolase</fullName>
    </submittedName>
</protein>
<organism evidence="2 3">
    <name type="scientific">Tritonibacter aquimaris</name>
    <dbReference type="NCBI Taxonomy" id="2663379"/>
    <lineage>
        <taxon>Bacteria</taxon>
        <taxon>Pseudomonadati</taxon>
        <taxon>Pseudomonadota</taxon>
        <taxon>Alphaproteobacteria</taxon>
        <taxon>Rhodobacterales</taxon>
        <taxon>Paracoccaceae</taxon>
        <taxon>Tritonibacter</taxon>
    </lineage>
</organism>
<dbReference type="Pfam" id="PF00144">
    <property type="entry name" value="Beta-lactamase"/>
    <property type="match status" value="1"/>
</dbReference>